<evidence type="ECO:0000313" key="6">
    <source>
        <dbReference type="Proteomes" id="UP000469325"/>
    </source>
</evidence>
<protein>
    <recommendedName>
        <fullName evidence="4">Aromatic amino acid beta-eliminating lyase/threonine aldolase domain-containing protein</fullName>
    </recommendedName>
</protein>
<reference evidence="5 6" key="1">
    <citation type="submission" date="2019-08" db="EMBL/GenBank/DDBJ databases">
        <title>In-depth cultivation of the pig gut microbiome towards novel bacterial diversity and tailored functional studies.</title>
        <authorList>
            <person name="Wylensek D."/>
            <person name="Hitch T.C.A."/>
            <person name="Clavel T."/>
        </authorList>
    </citation>
    <scope>NUCLEOTIDE SEQUENCE [LARGE SCALE GENOMIC DNA]</scope>
    <source>
        <strain evidence="5 6">CA-Schmier-601-WT-1</strain>
    </source>
</reference>
<dbReference type="Pfam" id="PF01212">
    <property type="entry name" value="Beta_elim_lyase"/>
    <property type="match status" value="1"/>
</dbReference>
<dbReference type="GO" id="GO:0016829">
    <property type="term" value="F:lyase activity"/>
    <property type="evidence" value="ECO:0007669"/>
    <property type="project" value="InterPro"/>
</dbReference>
<organism evidence="5 6">
    <name type="scientific">Olsenella porci</name>
    <dbReference type="NCBI Taxonomy" id="2652279"/>
    <lineage>
        <taxon>Bacteria</taxon>
        <taxon>Bacillati</taxon>
        <taxon>Actinomycetota</taxon>
        <taxon>Coriobacteriia</taxon>
        <taxon>Coriobacteriales</taxon>
        <taxon>Atopobiaceae</taxon>
        <taxon>Olsenella</taxon>
    </lineage>
</organism>
<evidence type="ECO:0000256" key="2">
    <source>
        <dbReference type="ARBA" id="ARBA00006966"/>
    </source>
</evidence>
<evidence type="ECO:0000259" key="4">
    <source>
        <dbReference type="Pfam" id="PF01212"/>
    </source>
</evidence>
<dbReference type="GO" id="GO:0006520">
    <property type="term" value="P:amino acid metabolic process"/>
    <property type="evidence" value="ECO:0007669"/>
    <property type="project" value="InterPro"/>
</dbReference>
<accession>A0A6N7XR29</accession>
<keyword evidence="6" id="KW-1185">Reference proteome</keyword>
<dbReference type="EMBL" id="VUNC01000003">
    <property type="protein sequence ID" value="MST72436.1"/>
    <property type="molecule type" value="Genomic_DNA"/>
</dbReference>
<feature type="domain" description="Aromatic amino acid beta-eliminating lyase/threonine aldolase" evidence="4">
    <location>
        <begin position="35"/>
        <end position="297"/>
    </location>
</feature>
<dbReference type="InterPro" id="IPR015421">
    <property type="entry name" value="PyrdxlP-dep_Trfase_major"/>
</dbReference>
<evidence type="ECO:0000256" key="3">
    <source>
        <dbReference type="ARBA" id="ARBA00022898"/>
    </source>
</evidence>
<sequence>MRMFRNDYSEGAAPEVLQALVKTNDEQWPGYTEEGDEHCDHARELIRQAVGRDDVDVEFCIGGTSANLIGVTGMLRDWEGVICTQDAHINVHETGAIAACGRTILPTRDADGFLSPDEAERVYAEHMSTGRHMTRPKAVYITNATEFGGVWTRTKFDAICDWAKGHDLRVFVDGARMASALTSPQSDLSLKHIARRASAFYLGGTKNGLLFGEAMVIADPELRDSFPYLVKERGGLMAKGRLLGVQFEAAFTPGPDGEAPYWRLARHANECALRLRDGMLGLGYRTYLPSSTNQQFFVVSPKDEAAFAQAVGSETFAVLPSGERVIRFVCSWATRQDDVDQLLEFAASRRQG</sequence>
<dbReference type="SUPFAM" id="SSF53383">
    <property type="entry name" value="PLP-dependent transferases"/>
    <property type="match status" value="1"/>
</dbReference>
<dbReference type="InterPro" id="IPR015422">
    <property type="entry name" value="PyrdxlP-dep_Trfase_small"/>
</dbReference>
<comment type="caution">
    <text evidence="5">The sequence shown here is derived from an EMBL/GenBank/DDBJ whole genome shotgun (WGS) entry which is preliminary data.</text>
</comment>
<proteinExistence type="inferred from homology"/>
<dbReference type="PANTHER" id="PTHR48097:SF5">
    <property type="entry name" value="LOW SPECIFICITY L-THREONINE ALDOLASE"/>
    <property type="match status" value="1"/>
</dbReference>
<dbReference type="PANTHER" id="PTHR48097">
    <property type="entry name" value="L-THREONINE ALDOLASE-RELATED"/>
    <property type="match status" value="1"/>
</dbReference>
<name>A0A6N7XR29_9ACTN</name>
<dbReference type="InterPro" id="IPR015424">
    <property type="entry name" value="PyrdxlP-dep_Trfase"/>
</dbReference>
<dbReference type="RefSeq" id="WP_154434564.1">
    <property type="nucleotide sequence ID" value="NZ_VUNC01000003.1"/>
</dbReference>
<dbReference type="AlphaFoldDB" id="A0A6N7XR29"/>
<dbReference type="Gene3D" id="3.90.1150.10">
    <property type="entry name" value="Aspartate Aminotransferase, domain 1"/>
    <property type="match status" value="1"/>
</dbReference>
<keyword evidence="3" id="KW-0663">Pyridoxal phosphate</keyword>
<dbReference type="Gene3D" id="3.40.640.10">
    <property type="entry name" value="Type I PLP-dependent aspartate aminotransferase-like (Major domain)"/>
    <property type="match status" value="1"/>
</dbReference>
<comment type="cofactor">
    <cofactor evidence="1">
        <name>pyridoxal 5'-phosphate</name>
        <dbReference type="ChEBI" id="CHEBI:597326"/>
    </cofactor>
</comment>
<comment type="similarity">
    <text evidence="2">Belongs to the threonine aldolase family.</text>
</comment>
<evidence type="ECO:0000256" key="1">
    <source>
        <dbReference type="ARBA" id="ARBA00001933"/>
    </source>
</evidence>
<gene>
    <name evidence="5" type="ORF">FYJ68_04855</name>
</gene>
<dbReference type="Proteomes" id="UP000469325">
    <property type="component" value="Unassembled WGS sequence"/>
</dbReference>
<evidence type="ECO:0000313" key="5">
    <source>
        <dbReference type="EMBL" id="MST72436.1"/>
    </source>
</evidence>
<dbReference type="InterPro" id="IPR001597">
    <property type="entry name" value="ArAA_b-elim_lyase/Thr_aldolase"/>
</dbReference>